<protein>
    <recommendedName>
        <fullName evidence="5">GDP-L-fucose synthase</fullName>
        <ecNumber evidence="5">1.1.1.271</ecNumber>
    </recommendedName>
</protein>
<dbReference type="GO" id="GO:0042351">
    <property type="term" value="P:'de novo' GDP-L-fucose biosynthetic process"/>
    <property type="evidence" value="ECO:0007669"/>
    <property type="project" value="UniProtKB-UniPathway"/>
</dbReference>
<dbReference type="PROSITE" id="PS00421">
    <property type="entry name" value="TM4_1"/>
    <property type="match status" value="1"/>
</dbReference>
<accession>A0A835UK18</accession>
<keyword evidence="8 9" id="KW-0472">Membrane</keyword>
<evidence type="ECO:0000256" key="2">
    <source>
        <dbReference type="ARBA" id="ARBA00004883"/>
    </source>
</evidence>
<evidence type="ECO:0000256" key="9">
    <source>
        <dbReference type="SAM" id="Phobius"/>
    </source>
</evidence>
<dbReference type="GO" id="GO:0009734">
    <property type="term" value="P:auxin-activated signaling pathway"/>
    <property type="evidence" value="ECO:0007669"/>
    <property type="project" value="InterPro"/>
</dbReference>
<evidence type="ECO:0000313" key="12">
    <source>
        <dbReference type="Proteomes" id="UP000636800"/>
    </source>
</evidence>
<organism evidence="11 12">
    <name type="scientific">Vanilla planifolia</name>
    <name type="common">Vanilla</name>
    <dbReference type="NCBI Taxonomy" id="51239"/>
    <lineage>
        <taxon>Eukaryota</taxon>
        <taxon>Viridiplantae</taxon>
        <taxon>Streptophyta</taxon>
        <taxon>Embryophyta</taxon>
        <taxon>Tracheophyta</taxon>
        <taxon>Spermatophyta</taxon>
        <taxon>Magnoliopsida</taxon>
        <taxon>Liliopsida</taxon>
        <taxon>Asparagales</taxon>
        <taxon>Orchidaceae</taxon>
        <taxon>Vanilloideae</taxon>
        <taxon>Vanilleae</taxon>
        <taxon>Vanilla</taxon>
    </lineage>
</organism>
<evidence type="ECO:0000256" key="5">
    <source>
        <dbReference type="ARBA" id="ARBA00012371"/>
    </source>
</evidence>
<dbReference type="GO" id="GO:0016020">
    <property type="term" value="C:membrane"/>
    <property type="evidence" value="ECO:0007669"/>
    <property type="project" value="UniProtKB-SubCell"/>
</dbReference>
<comment type="similarity">
    <text evidence="3">Belongs to the NAD(P)-dependent epimerase/dehydratase family. Fucose synthase subfamily.</text>
</comment>
<dbReference type="AlphaFoldDB" id="A0A835UK18"/>
<gene>
    <name evidence="11" type="ORF">HPP92_020611</name>
</gene>
<dbReference type="SUPFAM" id="SSF103473">
    <property type="entry name" value="MFS general substrate transporter"/>
    <property type="match status" value="1"/>
</dbReference>
<dbReference type="InterPro" id="IPR001509">
    <property type="entry name" value="Epimerase_deHydtase"/>
</dbReference>
<dbReference type="InterPro" id="IPR028614">
    <property type="entry name" value="GDP_fucose/colitose_synth"/>
</dbReference>
<sequence>DLRRWSSWPRRLGCPPPPQRVRLHKSHHSLTFELDLTRQADVEAFFAAECPRYVILCAAKVGGIHANSTFPADFISVNLQIQTNVIDAAYRCGSVQKLLFLGSSCIYPKLAPQPIPESALLSGPLEPSNQWYAIAKIAGIKMCQAYRIQYCWDAISAMPTNLYGPNDNFHPENSHVLPALIRRFHEAKREEVSIKELAELVKEVVGFQGTLVWDSMKLDGTPRKLMDSSKLREMGWEPKIPLKEGLAETYKWFINIDLFDYGYRMLQLILISSIMLPIDNLNGTRREEKKMVRFSNNLIGILNIITFLLAIPILGAGIWLSNRASTDCEKFLERPVIALGVFLMVVSLAGLVGACCRVSWLLWLYLLVMFLLILLLFCFTVFAFVVTNKGAGQIVSNRGYKEYHLGDYTNWLQKRVTDRGNWAKIRSCIRDSKVCNKLSEKNQTFDQFINDNLSPLQSGCCKPPTACNFTYINETVWNKPQGFTNSSSISDCNLWQNDPSILCYDCQSCKAGVLANLKHDWKKVAIVNVIFLVFLVIIYSIGCCAFRNSRRDNHYGGKHGYP</sequence>
<comment type="caution">
    <text evidence="11">The sequence shown here is derived from an EMBL/GenBank/DDBJ whole genome shotgun (WGS) entry which is preliminary data.</text>
</comment>
<dbReference type="PANTHER" id="PTHR32191">
    <property type="entry name" value="TETRASPANIN-8-RELATED"/>
    <property type="match status" value="1"/>
</dbReference>
<dbReference type="InterPro" id="IPR044991">
    <property type="entry name" value="TET_plant"/>
</dbReference>
<dbReference type="SUPFAM" id="SSF51735">
    <property type="entry name" value="NAD(P)-binding Rossmann-fold domains"/>
    <property type="match status" value="1"/>
</dbReference>
<dbReference type="InterPro" id="IPR036291">
    <property type="entry name" value="NAD(P)-bd_dom_sf"/>
</dbReference>
<dbReference type="Pfam" id="PF01370">
    <property type="entry name" value="Epimerase"/>
    <property type="match status" value="1"/>
</dbReference>
<evidence type="ECO:0000256" key="3">
    <source>
        <dbReference type="ARBA" id="ARBA00005959"/>
    </source>
</evidence>
<comment type="subcellular location">
    <subcellularLocation>
        <location evidence="1">Membrane</location>
        <topology evidence="1">Multi-pass membrane protein</topology>
    </subcellularLocation>
</comment>
<dbReference type="UniPathway" id="UPA00128">
    <property type="reaction ID" value="UER00191"/>
</dbReference>
<dbReference type="InterPro" id="IPR018503">
    <property type="entry name" value="Tetraspanin_CS"/>
</dbReference>
<dbReference type="EMBL" id="JADCNL010000010">
    <property type="protein sequence ID" value="KAG0464542.1"/>
    <property type="molecule type" value="Genomic_DNA"/>
</dbReference>
<feature type="transmembrane region" description="Helical" evidence="9">
    <location>
        <begin position="298"/>
        <end position="320"/>
    </location>
</feature>
<evidence type="ECO:0000256" key="8">
    <source>
        <dbReference type="ARBA" id="ARBA00023136"/>
    </source>
</evidence>
<feature type="domain" description="NAD-dependent epimerase/dehydratase" evidence="10">
    <location>
        <begin position="27"/>
        <end position="192"/>
    </location>
</feature>
<comment type="pathway">
    <text evidence="2">Nucleotide-sugar biosynthesis; GDP-L-fucose biosynthesis via de novo pathway; GDP-L-fucose from GDP-alpha-D-mannose: step 2/2.</text>
</comment>
<keyword evidence="6 9" id="KW-0812">Transmembrane</keyword>
<dbReference type="Pfam" id="PF00335">
    <property type="entry name" value="Tetraspanin"/>
    <property type="match status" value="1"/>
</dbReference>
<proteinExistence type="inferred from homology"/>
<dbReference type="GO" id="GO:0050577">
    <property type="term" value="F:GDP-L-fucose synthase activity"/>
    <property type="evidence" value="ECO:0007669"/>
    <property type="project" value="UniProtKB-EC"/>
</dbReference>
<evidence type="ECO:0000313" key="11">
    <source>
        <dbReference type="EMBL" id="KAG0464542.1"/>
    </source>
</evidence>
<evidence type="ECO:0000256" key="1">
    <source>
        <dbReference type="ARBA" id="ARBA00004141"/>
    </source>
</evidence>
<feature type="transmembrane region" description="Helical" evidence="9">
    <location>
        <begin position="332"/>
        <end position="354"/>
    </location>
</feature>
<feature type="non-terminal residue" evidence="11">
    <location>
        <position position="562"/>
    </location>
</feature>
<evidence type="ECO:0000256" key="6">
    <source>
        <dbReference type="ARBA" id="ARBA00022692"/>
    </source>
</evidence>
<comment type="similarity">
    <text evidence="4">Belongs to the tetraspanin (TM4SF) family.</text>
</comment>
<dbReference type="EC" id="1.1.1.271" evidence="5"/>
<dbReference type="PRINTS" id="PR00259">
    <property type="entry name" value="TMFOUR"/>
</dbReference>
<dbReference type="Proteomes" id="UP000636800">
    <property type="component" value="Chromosome 10"/>
</dbReference>
<dbReference type="OrthoDB" id="531564at2759"/>
<keyword evidence="12" id="KW-1185">Reference proteome</keyword>
<evidence type="ECO:0000256" key="7">
    <source>
        <dbReference type="ARBA" id="ARBA00022989"/>
    </source>
</evidence>
<feature type="transmembrane region" description="Helical" evidence="9">
    <location>
        <begin position="524"/>
        <end position="542"/>
    </location>
</feature>
<dbReference type="CDD" id="cd05239">
    <property type="entry name" value="GDP_FS_SDR_e"/>
    <property type="match status" value="1"/>
</dbReference>
<feature type="transmembrane region" description="Helical" evidence="9">
    <location>
        <begin position="360"/>
        <end position="386"/>
    </location>
</feature>
<evidence type="ECO:0000259" key="10">
    <source>
        <dbReference type="Pfam" id="PF01370"/>
    </source>
</evidence>
<reference evidence="11 12" key="1">
    <citation type="journal article" date="2020" name="Nat. Food">
        <title>A phased Vanilla planifolia genome enables genetic improvement of flavour and production.</title>
        <authorList>
            <person name="Hasing T."/>
            <person name="Tang H."/>
            <person name="Brym M."/>
            <person name="Khazi F."/>
            <person name="Huang T."/>
            <person name="Chambers A.H."/>
        </authorList>
    </citation>
    <scope>NUCLEOTIDE SEQUENCE [LARGE SCALE GENOMIC DNA]</scope>
    <source>
        <tissue evidence="11">Leaf</tissue>
    </source>
</reference>
<dbReference type="InterPro" id="IPR036259">
    <property type="entry name" value="MFS_trans_sf"/>
</dbReference>
<dbReference type="Gene3D" id="3.40.50.720">
    <property type="entry name" value="NAD(P)-binding Rossmann-like Domain"/>
    <property type="match status" value="2"/>
</dbReference>
<keyword evidence="7 9" id="KW-1133">Transmembrane helix</keyword>
<name>A0A835UK18_VANPL</name>
<dbReference type="Gene3D" id="3.90.25.10">
    <property type="entry name" value="UDP-galactose 4-epimerase, domain 1"/>
    <property type="match status" value="2"/>
</dbReference>
<evidence type="ECO:0000256" key="4">
    <source>
        <dbReference type="ARBA" id="ARBA00006840"/>
    </source>
</evidence>
<dbReference type="InterPro" id="IPR018499">
    <property type="entry name" value="Tetraspanin/Peripherin"/>
</dbReference>